<gene>
    <name evidence="2" type="ORF">ACFFH4_21490</name>
</gene>
<proteinExistence type="predicted"/>
<organism evidence="2 3">
    <name type="scientific">Halalkalibacter alkalisediminis</name>
    <dbReference type="NCBI Taxonomy" id="935616"/>
    <lineage>
        <taxon>Bacteria</taxon>
        <taxon>Bacillati</taxon>
        <taxon>Bacillota</taxon>
        <taxon>Bacilli</taxon>
        <taxon>Bacillales</taxon>
        <taxon>Bacillaceae</taxon>
        <taxon>Halalkalibacter</taxon>
    </lineage>
</organism>
<keyword evidence="1" id="KW-0812">Transmembrane</keyword>
<feature type="transmembrane region" description="Helical" evidence="1">
    <location>
        <begin position="16"/>
        <end position="36"/>
    </location>
</feature>
<reference evidence="2 3" key="1">
    <citation type="submission" date="2024-09" db="EMBL/GenBank/DDBJ databases">
        <authorList>
            <person name="Sun Q."/>
            <person name="Mori K."/>
        </authorList>
    </citation>
    <scope>NUCLEOTIDE SEQUENCE [LARGE SCALE GENOMIC DNA]</scope>
    <source>
        <strain evidence="2 3">NCAIM B.02301</strain>
    </source>
</reference>
<comment type="caution">
    <text evidence="2">The sequence shown here is derived from an EMBL/GenBank/DDBJ whole genome shotgun (WGS) entry which is preliminary data.</text>
</comment>
<dbReference type="EMBL" id="JBHLTR010000070">
    <property type="protein sequence ID" value="MFC0561491.1"/>
    <property type="molecule type" value="Genomic_DNA"/>
</dbReference>
<keyword evidence="1" id="KW-1133">Transmembrane helix</keyword>
<evidence type="ECO:0000256" key="1">
    <source>
        <dbReference type="SAM" id="Phobius"/>
    </source>
</evidence>
<evidence type="ECO:0000313" key="3">
    <source>
        <dbReference type="Proteomes" id="UP001589833"/>
    </source>
</evidence>
<dbReference type="Proteomes" id="UP001589833">
    <property type="component" value="Unassembled WGS sequence"/>
</dbReference>
<name>A0ABV6NL69_9BACI</name>
<feature type="transmembrane region" description="Helical" evidence="1">
    <location>
        <begin position="72"/>
        <end position="91"/>
    </location>
</feature>
<dbReference type="RefSeq" id="WP_273848443.1">
    <property type="nucleotide sequence ID" value="NZ_JAQQWT010000091.1"/>
</dbReference>
<keyword evidence="1" id="KW-0472">Membrane</keyword>
<feature type="transmembrane region" description="Helical" evidence="1">
    <location>
        <begin position="43"/>
        <end position="60"/>
    </location>
</feature>
<accession>A0ABV6NL69</accession>
<evidence type="ECO:0000313" key="2">
    <source>
        <dbReference type="EMBL" id="MFC0561491.1"/>
    </source>
</evidence>
<protein>
    <submittedName>
        <fullName evidence="2">Uncharacterized protein</fullName>
    </submittedName>
</protein>
<sequence length="105" mass="11833">MVGSFIMYVGVLLNEFIFPNLPLITLLFVVLAIIVANKIGKSLWNGLATVILFFIFSFYITKNIGEPEEFGMMSDLLIYQGIIAILTTVTLEQLSKKQRKSQDIN</sequence>
<keyword evidence="3" id="KW-1185">Reference proteome</keyword>